<sequence>MSRSVIVLGQHRSGTSAIAGILHHL</sequence>
<name>A0A0F9DNG0_9ZZZZ</name>
<gene>
    <name evidence="1" type="ORF">LCGC14_2467740</name>
</gene>
<dbReference type="EMBL" id="LAZR01038570">
    <property type="protein sequence ID" value="KKL19211.1"/>
    <property type="molecule type" value="Genomic_DNA"/>
</dbReference>
<accession>A0A0F9DNG0</accession>
<proteinExistence type="predicted"/>
<reference evidence="1" key="1">
    <citation type="journal article" date="2015" name="Nature">
        <title>Complex archaea that bridge the gap between prokaryotes and eukaryotes.</title>
        <authorList>
            <person name="Spang A."/>
            <person name="Saw J.H."/>
            <person name="Jorgensen S.L."/>
            <person name="Zaremba-Niedzwiedzka K."/>
            <person name="Martijn J."/>
            <person name="Lind A.E."/>
            <person name="van Eijk R."/>
            <person name="Schleper C."/>
            <person name="Guy L."/>
            <person name="Ettema T.J."/>
        </authorList>
    </citation>
    <scope>NUCLEOTIDE SEQUENCE</scope>
</reference>
<protein>
    <submittedName>
        <fullName evidence="1">Uncharacterized protein</fullName>
    </submittedName>
</protein>
<feature type="non-terminal residue" evidence="1">
    <location>
        <position position="25"/>
    </location>
</feature>
<comment type="caution">
    <text evidence="1">The sequence shown here is derived from an EMBL/GenBank/DDBJ whole genome shotgun (WGS) entry which is preliminary data.</text>
</comment>
<dbReference type="AlphaFoldDB" id="A0A0F9DNG0"/>
<evidence type="ECO:0000313" key="1">
    <source>
        <dbReference type="EMBL" id="KKL19211.1"/>
    </source>
</evidence>
<organism evidence="1">
    <name type="scientific">marine sediment metagenome</name>
    <dbReference type="NCBI Taxonomy" id="412755"/>
    <lineage>
        <taxon>unclassified sequences</taxon>
        <taxon>metagenomes</taxon>
        <taxon>ecological metagenomes</taxon>
    </lineage>
</organism>